<dbReference type="OrthoDB" id="5294844at2"/>
<dbReference type="Gene3D" id="3.30.1540.10">
    <property type="entry name" value="formyl-coa transferase, domain 3"/>
    <property type="match status" value="1"/>
</dbReference>
<dbReference type="InterPro" id="IPR003673">
    <property type="entry name" value="CoA-Trfase_fam_III"/>
</dbReference>
<dbReference type="EMBL" id="PDNW01000011">
    <property type="protein sequence ID" value="PLC49355.1"/>
    <property type="molecule type" value="Genomic_DNA"/>
</dbReference>
<dbReference type="PANTHER" id="PTHR48207">
    <property type="entry name" value="SUCCINATE--HYDROXYMETHYLGLUTARATE COA-TRANSFERASE"/>
    <property type="match status" value="1"/>
</dbReference>
<dbReference type="InterPro" id="IPR023606">
    <property type="entry name" value="CoA-Trfase_III_dom_1_sf"/>
</dbReference>
<dbReference type="AlphaFoldDB" id="A0A2N4U2V8"/>
<evidence type="ECO:0000313" key="3">
    <source>
        <dbReference type="Proteomes" id="UP000234190"/>
    </source>
</evidence>
<organism evidence="2 3">
    <name type="scientific">Pollutimonas subterranea</name>
    <dbReference type="NCBI Taxonomy" id="2045210"/>
    <lineage>
        <taxon>Bacteria</taxon>
        <taxon>Pseudomonadati</taxon>
        <taxon>Pseudomonadota</taxon>
        <taxon>Betaproteobacteria</taxon>
        <taxon>Burkholderiales</taxon>
        <taxon>Alcaligenaceae</taxon>
        <taxon>Pollutimonas</taxon>
    </lineage>
</organism>
<dbReference type="InterPro" id="IPR050483">
    <property type="entry name" value="CoA-transferase_III_domain"/>
</dbReference>
<dbReference type="InterPro" id="IPR044855">
    <property type="entry name" value="CoA-Trfase_III_dom3_sf"/>
</dbReference>
<dbReference type="Proteomes" id="UP000234190">
    <property type="component" value="Unassembled WGS sequence"/>
</dbReference>
<dbReference type="Gene3D" id="3.40.50.10540">
    <property type="entry name" value="Crotonobetainyl-coa:carnitine coa-transferase, domain 1"/>
    <property type="match status" value="1"/>
</dbReference>
<comment type="caution">
    <text evidence="2">The sequence shown here is derived from an EMBL/GenBank/DDBJ whole genome shotgun (WGS) entry which is preliminary data.</text>
</comment>
<sequence length="402" mass="43747">MKRLLTGIRVIDFTWIGAGSYTTKMLADLGADVIKIETSKRLDTLRVAKPYKDKIPGINRSGYFADRNSSKRSITVNVKNEEGLALVKRLIADAHVVTNNFTPGVMEKLGLGYEVIKEIKPDIVFLAMSMQGAKGPECSDLGYGLTIGAVTGLQHLTGLPDHEPAGTGTNYPDHIPNPTHAAFAIIAALRHQRRTGQGQAIDIAQTEPMMSMLGPSIMNYLVNGDIDNRRGNSHPQMAPHGVYPCCGADRWIAIAVETDDQWQALRALLGLPDRSRWSTAAGRLSEYLLLDDAVSQVTRGRDASDLMHELQQAGVPAGVVHDAKGVLESDPQLQARRHWVQMNHPEMGPSTYNSAPFRFSDAESAPLSPAPLLGQHTHEVCEDLLGLSRTDVARLIAADVLV</sequence>
<dbReference type="RefSeq" id="WP_102074522.1">
    <property type="nucleotide sequence ID" value="NZ_PDNW01000011.1"/>
</dbReference>
<proteinExistence type="predicted"/>
<name>A0A2N4U2V8_9BURK</name>
<keyword evidence="3" id="KW-1185">Reference proteome</keyword>
<evidence type="ECO:0000256" key="1">
    <source>
        <dbReference type="ARBA" id="ARBA00022679"/>
    </source>
</evidence>
<accession>A0A2N4U2V8</accession>
<gene>
    <name evidence="2" type="ORF">CR159_13725</name>
</gene>
<keyword evidence="1 2" id="KW-0808">Transferase</keyword>
<dbReference type="GO" id="GO:0008410">
    <property type="term" value="F:CoA-transferase activity"/>
    <property type="evidence" value="ECO:0007669"/>
    <property type="project" value="TreeGrafter"/>
</dbReference>
<dbReference type="Pfam" id="PF02515">
    <property type="entry name" value="CoA_transf_3"/>
    <property type="match status" value="1"/>
</dbReference>
<evidence type="ECO:0000313" key="2">
    <source>
        <dbReference type="EMBL" id="PLC49355.1"/>
    </source>
</evidence>
<protein>
    <submittedName>
        <fullName evidence="2">CoA-transferase</fullName>
    </submittedName>
</protein>
<dbReference type="SUPFAM" id="SSF89796">
    <property type="entry name" value="CoA-transferase family III (CaiB/BaiF)"/>
    <property type="match status" value="1"/>
</dbReference>
<reference evidence="2 3" key="1">
    <citation type="submission" date="2017-10" db="EMBL/GenBank/DDBJ databases">
        <title>Two draft genome sequences of Pusillimonas sp. strains isolated from a nitrate- and radionuclide-contaminated groundwater in Russia.</title>
        <authorList>
            <person name="Grouzdev D.S."/>
            <person name="Tourova T.P."/>
            <person name="Goeva M.A."/>
            <person name="Babich T.L."/>
            <person name="Sokolova D.S."/>
            <person name="Abdullin R."/>
            <person name="Poltaraus A.B."/>
            <person name="Toshchakov S.V."/>
            <person name="Nazina T.N."/>
        </authorList>
    </citation>
    <scope>NUCLEOTIDE SEQUENCE [LARGE SCALE GENOMIC DNA]</scope>
    <source>
        <strain evidence="2 3">JR1/69-3-13</strain>
    </source>
</reference>
<dbReference type="PANTHER" id="PTHR48207:SF4">
    <property type="entry name" value="BLL6097 PROTEIN"/>
    <property type="match status" value="1"/>
</dbReference>